<dbReference type="PANTHER" id="PTHR42756">
    <property type="entry name" value="TRANSCRIPTIONAL REGULATOR, MARR"/>
    <property type="match status" value="1"/>
</dbReference>
<dbReference type="InterPro" id="IPR055166">
    <property type="entry name" value="Transc_reg_Sar_Rot_HTH"/>
</dbReference>
<evidence type="ECO:0000256" key="2">
    <source>
        <dbReference type="ARBA" id="ARBA00022490"/>
    </source>
</evidence>
<dbReference type="GO" id="GO:0005737">
    <property type="term" value="C:cytoplasm"/>
    <property type="evidence" value="ECO:0007669"/>
    <property type="project" value="UniProtKB-SubCell"/>
</dbReference>
<sequence length="141" mass="16663">MLEKLKLENQLCFKFYDISKKIIKLYKPILEKVDLSYTQYLVMLVLWENKEMDFKTLGEKVNLKTGTLTPLLKKMEKAGLLNRIRKEDDERKVNIKITQKGIELQKKAEDIPDCILKSMNLSLEEYEILMNTLNKLSSKFE</sequence>
<dbReference type="Proteomes" id="UP000245921">
    <property type="component" value="Unassembled WGS sequence"/>
</dbReference>
<evidence type="ECO:0000256" key="3">
    <source>
        <dbReference type="ARBA" id="ARBA00023015"/>
    </source>
</evidence>
<evidence type="ECO:0000256" key="7">
    <source>
        <dbReference type="ARBA" id="ARBA00047188"/>
    </source>
</evidence>
<dbReference type="AlphaFoldDB" id="A0AA45HI62"/>
<keyword evidence="3" id="KW-0805">Transcription regulation</keyword>
<proteinExistence type="inferred from homology"/>
<evidence type="ECO:0000256" key="8">
    <source>
        <dbReference type="ARBA" id="ARBA00047207"/>
    </source>
</evidence>
<dbReference type="SMART" id="SM00347">
    <property type="entry name" value="HTH_MARR"/>
    <property type="match status" value="1"/>
</dbReference>
<dbReference type="GO" id="GO:0003700">
    <property type="term" value="F:DNA-binding transcription factor activity"/>
    <property type="evidence" value="ECO:0007669"/>
    <property type="project" value="InterPro"/>
</dbReference>
<dbReference type="Pfam" id="PF22381">
    <property type="entry name" value="Staph_reg_Sar_Rot"/>
    <property type="match status" value="1"/>
</dbReference>
<dbReference type="RefSeq" id="WP_109605685.1">
    <property type="nucleotide sequence ID" value="NZ_JAMHJO010000004.1"/>
</dbReference>
<evidence type="ECO:0000313" key="11">
    <source>
        <dbReference type="Proteomes" id="UP000245921"/>
    </source>
</evidence>
<protein>
    <recommendedName>
        <fullName evidence="7">HTH-type transcriptional regulator SarZ</fullName>
    </recommendedName>
    <alternativeName>
        <fullName evidence="8">Staphylococcal accessory regulator Z</fullName>
    </alternativeName>
</protein>
<dbReference type="InterPro" id="IPR036390">
    <property type="entry name" value="WH_DNA-bd_sf"/>
</dbReference>
<accession>A0AA45HI62</accession>
<evidence type="ECO:0000256" key="4">
    <source>
        <dbReference type="ARBA" id="ARBA00023125"/>
    </source>
</evidence>
<dbReference type="EMBL" id="QGGI01000016">
    <property type="protein sequence ID" value="PWJ89042.1"/>
    <property type="molecule type" value="Genomic_DNA"/>
</dbReference>
<comment type="similarity">
    <text evidence="6">Belongs to the SarZ family.</text>
</comment>
<feature type="domain" description="HTH marR-type" evidence="9">
    <location>
        <begin position="8"/>
        <end position="138"/>
    </location>
</feature>
<organism evidence="10 11">
    <name type="scientific">Oceanotoga teriensis</name>
    <dbReference type="NCBI Taxonomy" id="515440"/>
    <lineage>
        <taxon>Bacteria</taxon>
        <taxon>Thermotogati</taxon>
        <taxon>Thermotogota</taxon>
        <taxon>Thermotogae</taxon>
        <taxon>Petrotogales</taxon>
        <taxon>Petrotogaceae</taxon>
        <taxon>Oceanotoga</taxon>
    </lineage>
</organism>
<name>A0AA45HI62_9BACT</name>
<evidence type="ECO:0000313" key="10">
    <source>
        <dbReference type="EMBL" id="PWJ89042.1"/>
    </source>
</evidence>
<dbReference type="SUPFAM" id="SSF46785">
    <property type="entry name" value="Winged helix' DNA-binding domain"/>
    <property type="match status" value="1"/>
</dbReference>
<comment type="caution">
    <text evidence="10">The sequence shown here is derived from an EMBL/GenBank/DDBJ whole genome shotgun (WGS) entry which is preliminary data.</text>
</comment>
<dbReference type="GO" id="GO:0003677">
    <property type="term" value="F:DNA binding"/>
    <property type="evidence" value="ECO:0007669"/>
    <property type="project" value="UniProtKB-KW"/>
</dbReference>
<dbReference type="InterPro" id="IPR000835">
    <property type="entry name" value="HTH_MarR-typ"/>
</dbReference>
<dbReference type="InterPro" id="IPR036388">
    <property type="entry name" value="WH-like_DNA-bd_sf"/>
</dbReference>
<evidence type="ECO:0000256" key="5">
    <source>
        <dbReference type="ARBA" id="ARBA00023163"/>
    </source>
</evidence>
<dbReference type="Gene3D" id="1.10.10.10">
    <property type="entry name" value="Winged helix-like DNA-binding domain superfamily/Winged helix DNA-binding domain"/>
    <property type="match status" value="1"/>
</dbReference>
<dbReference type="FunFam" id="1.10.10.10:FF:000163">
    <property type="entry name" value="MarR family transcriptional regulator"/>
    <property type="match status" value="1"/>
</dbReference>
<keyword evidence="11" id="KW-1185">Reference proteome</keyword>
<evidence type="ECO:0000256" key="6">
    <source>
        <dbReference type="ARBA" id="ARBA00046337"/>
    </source>
</evidence>
<evidence type="ECO:0000259" key="9">
    <source>
        <dbReference type="PROSITE" id="PS50995"/>
    </source>
</evidence>
<comment type="subcellular location">
    <subcellularLocation>
        <location evidence="1">Cytoplasm</location>
    </subcellularLocation>
</comment>
<keyword evidence="2" id="KW-0963">Cytoplasm</keyword>
<dbReference type="PANTHER" id="PTHR42756:SF1">
    <property type="entry name" value="TRANSCRIPTIONAL REPRESSOR OF EMRAB OPERON"/>
    <property type="match status" value="1"/>
</dbReference>
<reference evidence="10 11" key="1">
    <citation type="submission" date="2018-05" db="EMBL/GenBank/DDBJ databases">
        <title>Genomic Encyclopedia of Type Strains, Phase IV (KMG-IV): sequencing the most valuable type-strain genomes for metagenomic binning, comparative biology and taxonomic classification.</title>
        <authorList>
            <person name="Goeker M."/>
        </authorList>
    </citation>
    <scope>NUCLEOTIDE SEQUENCE [LARGE SCALE GENOMIC DNA]</scope>
    <source>
        <strain evidence="10 11">DSM 24906</strain>
    </source>
</reference>
<keyword evidence="4" id="KW-0238">DNA-binding</keyword>
<keyword evidence="5" id="KW-0804">Transcription</keyword>
<gene>
    <name evidence="10" type="ORF">C7380_11655</name>
</gene>
<evidence type="ECO:0000256" key="1">
    <source>
        <dbReference type="ARBA" id="ARBA00004496"/>
    </source>
</evidence>
<dbReference type="PROSITE" id="PS50995">
    <property type="entry name" value="HTH_MARR_2"/>
    <property type="match status" value="1"/>
</dbReference>